<keyword evidence="2" id="KW-1185">Reference proteome</keyword>
<reference evidence="1 2" key="1">
    <citation type="submission" date="2006-03" db="EMBL/GenBank/DDBJ databases">
        <title>Complete sequence of Shewanella denitrificans OS217.</title>
        <authorList>
            <consortium name="US DOE Joint Genome Institute"/>
            <person name="Copeland A."/>
            <person name="Lucas S."/>
            <person name="Lapidus A."/>
            <person name="Barry K."/>
            <person name="Detter J.C."/>
            <person name="Glavina del Rio T."/>
            <person name="Hammon N."/>
            <person name="Israni S."/>
            <person name="Dalin E."/>
            <person name="Tice H."/>
            <person name="Pitluck S."/>
            <person name="Brettin T."/>
            <person name="Bruce D."/>
            <person name="Han C."/>
            <person name="Tapia R."/>
            <person name="Gilna P."/>
            <person name="Kiss H."/>
            <person name="Schmutz J."/>
            <person name="Larimer F."/>
            <person name="Land M."/>
            <person name="Hauser L."/>
            <person name="Kyrpides N."/>
            <person name="Lykidis A."/>
            <person name="Richardson P."/>
        </authorList>
    </citation>
    <scope>NUCLEOTIDE SEQUENCE [LARGE SCALE GENOMIC DNA]</scope>
    <source>
        <strain evidence="2">OS217 / ATCC BAA-1090 / DSM 15013</strain>
    </source>
</reference>
<name>Q12K50_SHEDO</name>
<sequence>MLKPAPKNIHVTQKTVSVSCDNCSKLTEIEGVRVCFENGKIIRLVEDTSATPLLKMYCHAWQKDLTKNSNK</sequence>
<dbReference type="OrthoDB" id="6269061at2"/>
<evidence type="ECO:0000313" key="2">
    <source>
        <dbReference type="Proteomes" id="UP000001982"/>
    </source>
</evidence>
<dbReference type="EMBL" id="CP000302">
    <property type="protein sequence ID" value="ABE56176.1"/>
    <property type="molecule type" value="Genomic_DNA"/>
</dbReference>
<protein>
    <submittedName>
        <fullName evidence="1">Uncharacterized protein</fullName>
    </submittedName>
</protein>
<evidence type="ECO:0000313" key="1">
    <source>
        <dbReference type="EMBL" id="ABE56176.1"/>
    </source>
</evidence>
<dbReference type="Proteomes" id="UP000001982">
    <property type="component" value="Chromosome"/>
</dbReference>
<proteinExistence type="predicted"/>
<accession>Q12K50</accession>
<dbReference type="RefSeq" id="WP_011497325.1">
    <property type="nucleotide sequence ID" value="NC_007954.1"/>
</dbReference>
<organism evidence="1 2">
    <name type="scientific">Shewanella denitrificans (strain OS217 / ATCC BAA-1090 / DSM 15013)</name>
    <dbReference type="NCBI Taxonomy" id="318161"/>
    <lineage>
        <taxon>Bacteria</taxon>
        <taxon>Pseudomonadati</taxon>
        <taxon>Pseudomonadota</taxon>
        <taxon>Gammaproteobacteria</taxon>
        <taxon>Alteromonadales</taxon>
        <taxon>Shewanellaceae</taxon>
        <taxon>Shewanella</taxon>
    </lineage>
</organism>
<dbReference type="KEGG" id="sdn:Sden_2898"/>
<dbReference type="HOGENOM" id="CLU_2737799_0_0_6"/>
<dbReference type="AlphaFoldDB" id="Q12K50"/>
<gene>
    <name evidence="1" type="ordered locus">Sden_2898</name>
</gene>